<evidence type="ECO:0000259" key="1">
    <source>
        <dbReference type="Pfam" id="PF00675"/>
    </source>
</evidence>
<evidence type="ECO:0000313" key="3">
    <source>
        <dbReference type="EMBL" id="KUG24328.1"/>
    </source>
</evidence>
<dbReference type="PANTHER" id="PTHR11851">
    <property type="entry name" value="METALLOPROTEASE"/>
    <property type="match status" value="1"/>
</dbReference>
<dbReference type="PANTHER" id="PTHR11851:SF225">
    <property type="entry name" value="NON-PEPTIDASE HOMOLOG YMXG"/>
    <property type="match status" value="1"/>
</dbReference>
<dbReference type="InterPro" id="IPR011249">
    <property type="entry name" value="Metalloenz_LuxS/M16"/>
</dbReference>
<protein>
    <submittedName>
        <fullName evidence="3">Peptidase, m16 family</fullName>
    </submittedName>
</protein>
<comment type="caution">
    <text evidence="3">The sequence shown here is derived from an EMBL/GenBank/DDBJ whole genome shotgun (WGS) entry which is preliminary data.</text>
</comment>
<organism evidence="3">
    <name type="scientific">hydrocarbon metagenome</name>
    <dbReference type="NCBI Taxonomy" id="938273"/>
    <lineage>
        <taxon>unclassified sequences</taxon>
        <taxon>metagenomes</taxon>
        <taxon>ecological metagenomes</taxon>
    </lineage>
</organism>
<evidence type="ECO:0000259" key="2">
    <source>
        <dbReference type="Pfam" id="PF05193"/>
    </source>
</evidence>
<dbReference type="Gene3D" id="3.30.830.10">
    <property type="entry name" value="Metalloenzyme, LuxS/M16 peptidase-like"/>
    <property type="match status" value="2"/>
</dbReference>
<dbReference type="GO" id="GO:0046872">
    <property type="term" value="F:metal ion binding"/>
    <property type="evidence" value="ECO:0007669"/>
    <property type="project" value="InterPro"/>
</dbReference>
<gene>
    <name evidence="3" type="ORF">ASZ90_005879</name>
</gene>
<dbReference type="EMBL" id="LNQE01000851">
    <property type="protein sequence ID" value="KUG24328.1"/>
    <property type="molecule type" value="Genomic_DNA"/>
</dbReference>
<feature type="domain" description="Peptidase M16 C-terminal" evidence="2">
    <location>
        <begin position="217"/>
        <end position="391"/>
    </location>
</feature>
<reference evidence="3" key="1">
    <citation type="journal article" date="2015" name="Proc. Natl. Acad. Sci. U.S.A.">
        <title>Networks of energetic and metabolic interactions define dynamics in microbial communities.</title>
        <authorList>
            <person name="Embree M."/>
            <person name="Liu J.K."/>
            <person name="Al-Bassam M.M."/>
            <person name="Zengler K."/>
        </authorList>
    </citation>
    <scope>NUCLEOTIDE SEQUENCE</scope>
</reference>
<dbReference type="AlphaFoldDB" id="A0A0W8FTT5"/>
<name>A0A0W8FTT5_9ZZZZ</name>
<dbReference type="InterPro" id="IPR007863">
    <property type="entry name" value="Peptidase_M16_C"/>
</dbReference>
<accession>A0A0W8FTT5</accession>
<feature type="domain" description="Peptidase M16 N-terminal" evidence="1">
    <location>
        <begin position="73"/>
        <end position="205"/>
    </location>
</feature>
<dbReference type="Pfam" id="PF00675">
    <property type="entry name" value="Peptidase_M16"/>
    <property type="match status" value="1"/>
</dbReference>
<dbReference type="InterPro" id="IPR050361">
    <property type="entry name" value="MPP/UQCRC_Complex"/>
</dbReference>
<sequence>MNARINYLFKYCLPFLINLILMTGGVLSAQAASGSPLTSPDKLKYAPLQFNLPQTQRVVLDNGIVLHILENHELPLVNINALVKTGKMYDPQGKAGVAELTAYVMRTGGTKKLNSTEIDKQLDSIAASVSINMSLESAQINFSVLRENLKKGIDLLSQIVMQPALEKDKFELAVQLKKEELRRIKDDPQKLAFREFNKLIYANDPRGSFSSYNSLANIERNDLFEFHNRFFLPNNIIFAVSGDITREEAVEIFKRYLGEWQPGEIPAYIPPPTGKSKPGIYCIDKNLPQSTIVSGQFTTSKTDPDFYSFSVLDFIIGSGGFSSRIFSAVRNNEGLAYSAGSFYRARPAYGVFGTYAFTKTPSTMKALSLINSILEKIKTNTITSGETNWARQSIINGFVFSFDTPEHIAWQQVHLESEKLPADFLINYRDNIEKVSVKDLNNAAVKYLDKTKNVVLILGDSKKFDKSSAIEDQLIFIIPEE</sequence>
<dbReference type="InterPro" id="IPR011765">
    <property type="entry name" value="Pept_M16_N"/>
</dbReference>
<dbReference type="Pfam" id="PF05193">
    <property type="entry name" value="Peptidase_M16_C"/>
    <property type="match status" value="1"/>
</dbReference>
<proteinExistence type="predicted"/>
<dbReference type="SUPFAM" id="SSF63411">
    <property type="entry name" value="LuxS/MPP-like metallohydrolase"/>
    <property type="match status" value="2"/>
</dbReference>